<keyword evidence="3" id="KW-1185">Reference proteome</keyword>
<gene>
    <name evidence="2" type="ORF">M9458_047588</name>
</gene>
<organism evidence="2 3">
    <name type="scientific">Cirrhinus mrigala</name>
    <name type="common">Mrigala</name>
    <dbReference type="NCBI Taxonomy" id="683832"/>
    <lineage>
        <taxon>Eukaryota</taxon>
        <taxon>Metazoa</taxon>
        <taxon>Chordata</taxon>
        <taxon>Craniata</taxon>
        <taxon>Vertebrata</taxon>
        <taxon>Euteleostomi</taxon>
        <taxon>Actinopterygii</taxon>
        <taxon>Neopterygii</taxon>
        <taxon>Teleostei</taxon>
        <taxon>Ostariophysi</taxon>
        <taxon>Cypriniformes</taxon>
        <taxon>Cyprinidae</taxon>
        <taxon>Labeoninae</taxon>
        <taxon>Labeonini</taxon>
        <taxon>Cirrhinus</taxon>
    </lineage>
</organism>
<dbReference type="PANTHER" id="PTHR34347:SF1">
    <property type="entry name" value="DNA REPAIR-SCAFFOLDING PROTEIN"/>
    <property type="match status" value="1"/>
</dbReference>
<dbReference type="PANTHER" id="PTHR34347">
    <property type="entry name" value="DNA REPAIR-SCAFFOLDING PROTEIN SPIDR"/>
    <property type="match status" value="1"/>
</dbReference>
<feature type="non-terminal residue" evidence="2">
    <location>
        <position position="1"/>
    </location>
</feature>
<protein>
    <recommendedName>
        <fullName evidence="1">DUF4502 domain-containing protein</fullName>
    </recommendedName>
</protein>
<feature type="domain" description="DUF4502" evidence="1">
    <location>
        <begin position="1"/>
        <end position="50"/>
    </location>
</feature>
<evidence type="ECO:0000313" key="2">
    <source>
        <dbReference type="EMBL" id="KAL0156342.1"/>
    </source>
</evidence>
<dbReference type="InterPro" id="IPR053054">
    <property type="entry name" value="DNA_repair-scaffolding"/>
</dbReference>
<comment type="caution">
    <text evidence="2">The sequence shown here is derived from an EMBL/GenBank/DDBJ whole genome shotgun (WGS) entry which is preliminary data.</text>
</comment>
<dbReference type="Pfam" id="PF14950">
    <property type="entry name" value="DUF4502"/>
    <property type="match status" value="1"/>
</dbReference>
<dbReference type="AlphaFoldDB" id="A0ABD0N590"/>
<name>A0ABD0N590_CIRMR</name>
<proteinExistence type="predicted"/>
<accession>A0ABD0N590</accession>
<dbReference type="InterPro" id="IPR028026">
    <property type="entry name" value="DUF4502"/>
</dbReference>
<evidence type="ECO:0000313" key="3">
    <source>
        <dbReference type="Proteomes" id="UP001529510"/>
    </source>
</evidence>
<reference evidence="2 3" key="1">
    <citation type="submission" date="2024-05" db="EMBL/GenBank/DDBJ databases">
        <title>Genome sequencing and assembly of Indian major carp, Cirrhinus mrigala (Hamilton, 1822).</title>
        <authorList>
            <person name="Mohindra V."/>
            <person name="Chowdhury L.M."/>
            <person name="Lal K."/>
            <person name="Jena J.K."/>
        </authorList>
    </citation>
    <scope>NUCLEOTIDE SEQUENCE [LARGE SCALE GENOMIC DNA]</scope>
    <source>
        <strain evidence="2">CM1030</strain>
        <tissue evidence="2">Blood</tissue>
    </source>
</reference>
<sequence length="50" mass="5397">ILGVREECGMQAAVCDRLPEGETCVALFSKDTAAQLQPAPGDIVHIYPPW</sequence>
<dbReference type="Proteomes" id="UP001529510">
    <property type="component" value="Unassembled WGS sequence"/>
</dbReference>
<dbReference type="EMBL" id="JAMKFB020000024">
    <property type="protein sequence ID" value="KAL0156342.1"/>
    <property type="molecule type" value="Genomic_DNA"/>
</dbReference>
<evidence type="ECO:0000259" key="1">
    <source>
        <dbReference type="Pfam" id="PF14950"/>
    </source>
</evidence>